<accession>A0A0F9AFG6</accession>
<name>A0A0F9AFG6_9ZZZZ</name>
<protein>
    <submittedName>
        <fullName evidence="1">Uncharacterized protein</fullName>
    </submittedName>
</protein>
<dbReference type="EMBL" id="LAZR01042948">
    <property type="protein sequence ID" value="KKL08264.1"/>
    <property type="molecule type" value="Genomic_DNA"/>
</dbReference>
<dbReference type="AlphaFoldDB" id="A0A0F9AFG6"/>
<reference evidence="1" key="1">
    <citation type="journal article" date="2015" name="Nature">
        <title>Complex archaea that bridge the gap between prokaryotes and eukaryotes.</title>
        <authorList>
            <person name="Spang A."/>
            <person name="Saw J.H."/>
            <person name="Jorgensen S.L."/>
            <person name="Zaremba-Niedzwiedzka K."/>
            <person name="Martijn J."/>
            <person name="Lind A.E."/>
            <person name="van Eijk R."/>
            <person name="Schleper C."/>
            <person name="Guy L."/>
            <person name="Ettema T.J."/>
        </authorList>
    </citation>
    <scope>NUCLEOTIDE SEQUENCE</scope>
</reference>
<gene>
    <name evidence="1" type="ORF">LCGC14_2577570</name>
</gene>
<proteinExistence type="predicted"/>
<comment type="caution">
    <text evidence="1">The sequence shown here is derived from an EMBL/GenBank/DDBJ whole genome shotgun (WGS) entry which is preliminary data.</text>
</comment>
<organism evidence="1">
    <name type="scientific">marine sediment metagenome</name>
    <dbReference type="NCBI Taxonomy" id="412755"/>
    <lineage>
        <taxon>unclassified sequences</taxon>
        <taxon>metagenomes</taxon>
        <taxon>ecological metagenomes</taxon>
    </lineage>
</organism>
<sequence length="126" mass="14319">MTPWHSENTNNEKILVDCIDFDAYQLRTSKNDPYDALQSTADYSYATPPSYPTRSIPYPKTEAYRQPCASNTRGRTQLEGISGNFAGKSATRIKRKILGRYNIQGGWICGSNRNDRYINRQGQGRC</sequence>
<evidence type="ECO:0000313" key="1">
    <source>
        <dbReference type="EMBL" id="KKL08264.1"/>
    </source>
</evidence>
<feature type="non-terminal residue" evidence="1">
    <location>
        <position position="126"/>
    </location>
</feature>